<reference evidence="2 3" key="1">
    <citation type="submission" date="2023-02" db="EMBL/GenBank/DDBJ databases">
        <title>LHISI_Scaffold_Assembly.</title>
        <authorList>
            <person name="Stuart O.P."/>
            <person name="Cleave R."/>
            <person name="Magrath M.J.L."/>
            <person name="Mikheyev A.S."/>
        </authorList>
    </citation>
    <scope>NUCLEOTIDE SEQUENCE [LARGE SCALE GENOMIC DNA]</scope>
    <source>
        <strain evidence="2">Daus_M_001</strain>
        <tissue evidence="2">Leg muscle</tissue>
    </source>
</reference>
<dbReference type="PANTHER" id="PTHR46585">
    <property type="entry name" value="INTEGRASE CORE DOMAIN CONTAINING PROTEIN"/>
    <property type="match status" value="1"/>
</dbReference>
<dbReference type="EMBL" id="JARBHB010000008">
    <property type="protein sequence ID" value="KAJ8876347.1"/>
    <property type="molecule type" value="Genomic_DNA"/>
</dbReference>
<name>A0ABQ9GWE8_9NEOP</name>
<proteinExistence type="predicted"/>
<organism evidence="2 3">
    <name type="scientific">Dryococelus australis</name>
    <dbReference type="NCBI Taxonomy" id="614101"/>
    <lineage>
        <taxon>Eukaryota</taxon>
        <taxon>Metazoa</taxon>
        <taxon>Ecdysozoa</taxon>
        <taxon>Arthropoda</taxon>
        <taxon>Hexapoda</taxon>
        <taxon>Insecta</taxon>
        <taxon>Pterygota</taxon>
        <taxon>Neoptera</taxon>
        <taxon>Polyneoptera</taxon>
        <taxon>Phasmatodea</taxon>
        <taxon>Verophasmatodea</taxon>
        <taxon>Anareolatae</taxon>
        <taxon>Phasmatidae</taxon>
        <taxon>Eurycanthinae</taxon>
        <taxon>Dryococelus</taxon>
    </lineage>
</organism>
<evidence type="ECO:0000256" key="1">
    <source>
        <dbReference type="SAM" id="MobiDB-lite"/>
    </source>
</evidence>
<accession>A0ABQ9GWE8</accession>
<dbReference type="Proteomes" id="UP001159363">
    <property type="component" value="Chromosome 7"/>
</dbReference>
<keyword evidence="3" id="KW-1185">Reference proteome</keyword>
<feature type="region of interest" description="Disordered" evidence="1">
    <location>
        <begin position="897"/>
        <end position="944"/>
    </location>
</feature>
<dbReference type="PANTHER" id="PTHR46585:SF1">
    <property type="entry name" value="CHROMO DOMAIN-CONTAINING PROTEIN"/>
    <property type="match status" value="1"/>
</dbReference>
<comment type="caution">
    <text evidence="2">The sequence shown here is derived from an EMBL/GenBank/DDBJ whole genome shotgun (WGS) entry which is preliminary data.</text>
</comment>
<gene>
    <name evidence="2" type="ORF">PR048_020792</name>
</gene>
<evidence type="ECO:0000313" key="3">
    <source>
        <dbReference type="Proteomes" id="UP001159363"/>
    </source>
</evidence>
<protein>
    <submittedName>
        <fullName evidence="2">Uncharacterized protein</fullName>
    </submittedName>
</protein>
<sequence>MTWKPISEYNEVHHSGTIKSEEHLENVYLYSKLLQQPKYQQLALILQAVEHISYFPCCDNEAIVPPSAALQNSIFAFDYIACEKRLASKNTLAWYTCEHRDMWDERPHRDDKVNKRYKYMLTVIDAYSKFTWVRPVKSKNVHDVTKTMADEGLLQCKVGYLVSISKQKGIFEKGFMANWSTGHFCMHRICNYAPTTYFIEDTNILPIHGGWWLLCREDPVYKVSKCVSGQEGAEMIHNTFWEIVYDISGDFWDMEWVECEVIQVKSKFPLHIVRTCSGDQDGYVLHRNLCPETYRVPATNKTPPHHMLTSPASATHCTWFLFWFHLQEGLDVRTMTDARDAPVSGVTDARDAPVFVVTDARGAPVFGVTDARDAPVFVVTYARDAPVFGVTDARGAPVFGVADARGAPVFGVTDARGAPVFGVTDARDAPVFGVADARGAPVFVVTYARVTDARDAHVFGVADARGAPVFGVVDARDAPVFGVADARGAPVFGVADARGAPVFGVEDARGAPVFGVADARGAPVFGVADARGAPVFGVVDARDAPVFVVTDARGAPVFGVTDARDAPVFGVADARGAPVSGVTDARDAPVLGVADARGAPVSGVTDARDAPVFVVTYARDAPVFGVADARDAPVSGVTDARDAPVFGVADARGAPVFGVADARGAPVFGVVDARDAPVFGVADARGAPVFGVADARGAPVFGVADARGAPVFGVVDARDAPVFGVADARGAPVFGVADARGAPVFGVEDARGAPVFGVADARGAPVFGVADASGAPVLNWLENGIRDVSLQYERLRSPKTLHLRTIPADLSCWRVTENFVRAGGSGRRVGMDHAFDGCSADVWFGSAERARGLKARCPADVSKLVALRTPVGYRRELMAYAAQSAVPDTLPLSQIPSPKLSLAPDTKHSTPMLLLPSPHQPSNLNIPSDSEQAKPPQLPTPSTIPSSTITAYLLARHRRGNIYSPQMSLVLILLQQPTGQSPNPSRVMRGKEGYPCLLLPTGGVNTNSQSQYTS</sequence>
<feature type="compositionally biased region" description="Polar residues" evidence="1">
    <location>
        <begin position="920"/>
        <end position="930"/>
    </location>
</feature>
<evidence type="ECO:0000313" key="2">
    <source>
        <dbReference type="EMBL" id="KAJ8876347.1"/>
    </source>
</evidence>